<evidence type="ECO:0000256" key="10">
    <source>
        <dbReference type="SAM" id="MobiDB-lite"/>
    </source>
</evidence>
<dbReference type="SUPFAM" id="SSF57667">
    <property type="entry name" value="beta-beta-alpha zinc fingers"/>
    <property type="match status" value="3"/>
</dbReference>
<feature type="domain" description="C2H2-type" evidence="11">
    <location>
        <begin position="172"/>
        <end position="203"/>
    </location>
</feature>
<keyword evidence="3" id="KW-0677">Repeat</keyword>
<keyword evidence="4 9" id="KW-0863">Zinc-finger</keyword>
<evidence type="ECO:0000256" key="1">
    <source>
        <dbReference type="ARBA" id="ARBA00004123"/>
    </source>
</evidence>
<feature type="domain" description="C2H2-type" evidence="11">
    <location>
        <begin position="290"/>
        <end position="318"/>
    </location>
</feature>
<name>A0A4Q4MIU7_9PLEO</name>
<dbReference type="InterPro" id="IPR036236">
    <property type="entry name" value="Znf_C2H2_sf"/>
</dbReference>
<evidence type="ECO:0000256" key="9">
    <source>
        <dbReference type="PROSITE-ProRule" id="PRU00042"/>
    </source>
</evidence>
<comment type="subcellular location">
    <subcellularLocation>
        <location evidence="1">Nucleus</location>
    </subcellularLocation>
</comment>
<dbReference type="GO" id="GO:0006357">
    <property type="term" value="P:regulation of transcription by RNA polymerase II"/>
    <property type="evidence" value="ECO:0007669"/>
    <property type="project" value="TreeGrafter"/>
</dbReference>
<dbReference type="PANTHER" id="PTHR46179">
    <property type="entry name" value="ZINC FINGER PROTEIN"/>
    <property type="match status" value="1"/>
</dbReference>
<feature type="domain" description="C2H2-type" evidence="11">
    <location>
        <begin position="144"/>
        <end position="173"/>
    </location>
</feature>
<dbReference type="Proteomes" id="UP000292402">
    <property type="component" value="Unassembled WGS sequence"/>
</dbReference>
<keyword evidence="5" id="KW-0862">Zinc</keyword>
<comment type="caution">
    <text evidence="12">The sequence shown here is derived from an EMBL/GenBank/DDBJ whole genome shotgun (WGS) entry which is preliminary data.</text>
</comment>
<keyword evidence="7" id="KW-0804">Transcription</keyword>
<reference evidence="13" key="1">
    <citation type="journal article" date="2019" name="bioRxiv">
        <title>Genomics, evolutionary history and diagnostics of the Alternaria alternata species group including apple and Asian pear pathotypes.</title>
        <authorList>
            <person name="Armitage A.D."/>
            <person name="Cockerton H.M."/>
            <person name="Sreenivasaprasad S."/>
            <person name="Woodhall J.W."/>
            <person name="Lane C.R."/>
            <person name="Harrison R.J."/>
            <person name="Clarkson J.P."/>
        </authorList>
    </citation>
    <scope>NUCLEOTIDE SEQUENCE [LARGE SCALE GENOMIC DNA]</scope>
    <source>
        <strain evidence="13">FERA 1082</strain>
    </source>
</reference>
<keyword evidence="6" id="KW-0805">Transcription regulation</keyword>
<feature type="domain" description="C2H2-type" evidence="11">
    <location>
        <begin position="82"/>
        <end position="109"/>
    </location>
</feature>
<evidence type="ECO:0000256" key="8">
    <source>
        <dbReference type="ARBA" id="ARBA00023242"/>
    </source>
</evidence>
<keyword evidence="8" id="KW-0539">Nucleus</keyword>
<feature type="domain" description="C2H2-type" evidence="11">
    <location>
        <begin position="322"/>
        <end position="352"/>
    </location>
</feature>
<evidence type="ECO:0000313" key="13">
    <source>
        <dbReference type="Proteomes" id="UP000292402"/>
    </source>
</evidence>
<dbReference type="GO" id="GO:0005634">
    <property type="term" value="C:nucleus"/>
    <property type="evidence" value="ECO:0007669"/>
    <property type="project" value="UniProtKB-SubCell"/>
</dbReference>
<organism evidence="12 13">
    <name type="scientific">Alternaria tenuissima</name>
    <dbReference type="NCBI Taxonomy" id="119927"/>
    <lineage>
        <taxon>Eukaryota</taxon>
        <taxon>Fungi</taxon>
        <taxon>Dikarya</taxon>
        <taxon>Ascomycota</taxon>
        <taxon>Pezizomycotina</taxon>
        <taxon>Dothideomycetes</taxon>
        <taxon>Pleosporomycetidae</taxon>
        <taxon>Pleosporales</taxon>
        <taxon>Pleosporineae</taxon>
        <taxon>Pleosporaceae</taxon>
        <taxon>Alternaria</taxon>
        <taxon>Alternaria sect. Alternaria</taxon>
        <taxon>Alternaria alternata complex</taxon>
    </lineage>
</organism>
<evidence type="ECO:0000256" key="5">
    <source>
        <dbReference type="ARBA" id="ARBA00022833"/>
    </source>
</evidence>
<evidence type="ECO:0000256" key="4">
    <source>
        <dbReference type="ARBA" id="ARBA00022771"/>
    </source>
</evidence>
<dbReference type="InterPro" id="IPR013087">
    <property type="entry name" value="Znf_C2H2_type"/>
</dbReference>
<dbReference type="EMBL" id="PDXA01000014">
    <property type="protein sequence ID" value="RYN52221.1"/>
    <property type="molecule type" value="Genomic_DNA"/>
</dbReference>
<evidence type="ECO:0000256" key="7">
    <source>
        <dbReference type="ARBA" id="ARBA00023163"/>
    </source>
</evidence>
<dbReference type="AlphaFoldDB" id="A0A4Q4MIU7"/>
<sequence length="583" mass="66259">MVLRILEPLVINNPQVVGIAMAPKRKPTEDIGTLPQKRSRKGAAEKTAEQDYASDDSTDYKVNYTDNGTLRAESEARRAWNYVCPTCSQRFNRPCRLETHMRSHNKERPFVCTEPGCDKTFPRKDHLQRHLKNAHSDPATERTFTCDWNGCGKSFTSNGRLQRHRDVHESKFYCADFPPCNEAFRKAKALEAHIKSQHLEVKPYTCPRVDEETGERCTSGFQTEGALQRHMQRAHAYTQEQGHFCMLCVTGTEPETMQTESGETVTVPAQLPSFATKEELEAHTTECHPPVCTECGQKFKTASNLKTHFDTAHGDPQEQSQYACPRLGCESVFNRKHNLTVHIQTVHDKQFKYSCTSDALQNSKHADLKAWNGENACGASFKAKSSLDQHVRTHHLGLGNRKQLRKAAKSKKKSEPSMLTMLTGVGYEQGREIPCLVKTCEYRFYMDRDLRRHLLAEHNIPEDEIEEMIQERDAISGGQFWIGGFDDSMNVFDSVTPSMPETPVQYFMEGNTSMLPYPDPKAMDAHHGFFDQQFDQLSLLKDDNEMDVAMGLDHLPPAMDVQEGLQWDMLAPVEQYNSDLTRG</sequence>
<feature type="domain" description="C2H2-type" evidence="11">
    <location>
        <begin position="110"/>
        <end position="140"/>
    </location>
</feature>
<evidence type="ECO:0000313" key="12">
    <source>
        <dbReference type="EMBL" id="RYN52221.1"/>
    </source>
</evidence>
<dbReference type="PANTHER" id="PTHR46179:SF13">
    <property type="entry name" value="C2H2-TYPE DOMAIN-CONTAINING PROTEIN"/>
    <property type="match status" value="1"/>
</dbReference>
<dbReference type="PROSITE" id="PS50157">
    <property type="entry name" value="ZINC_FINGER_C2H2_2"/>
    <property type="match status" value="6"/>
</dbReference>
<evidence type="ECO:0000256" key="3">
    <source>
        <dbReference type="ARBA" id="ARBA00022737"/>
    </source>
</evidence>
<dbReference type="GO" id="GO:0008270">
    <property type="term" value="F:zinc ion binding"/>
    <property type="evidence" value="ECO:0007669"/>
    <property type="project" value="UniProtKB-KW"/>
</dbReference>
<protein>
    <recommendedName>
        <fullName evidence="11">C2H2-type domain-containing protein</fullName>
    </recommendedName>
</protein>
<evidence type="ECO:0000256" key="2">
    <source>
        <dbReference type="ARBA" id="ARBA00022723"/>
    </source>
</evidence>
<accession>A0A4Q4MIU7</accession>
<evidence type="ECO:0000256" key="6">
    <source>
        <dbReference type="ARBA" id="ARBA00023015"/>
    </source>
</evidence>
<keyword evidence="2" id="KW-0479">Metal-binding</keyword>
<proteinExistence type="predicted"/>
<dbReference type="SMART" id="SM00355">
    <property type="entry name" value="ZnF_C2H2"/>
    <property type="match status" value="9"/>
</dbReference>
<evidence type="ECO:0000259" key="11">
    <source>
        <dbReference type="PROSITE" id="PS50157"/>
    </source>
</evidence>
<gene>
    <name evidence="12" type="ORF">AA0114_g4922</name>
</gene>
<feature type="region of interest" description="Disordered" evidence="10">
    <location>
        <begin position="27"/>
        <end position="55"/>
    </location>
</feature>
<dbReference type="PROSITE" id="PS00028">
    <property type="entry name" value="ZINC_FINGER_C2H2_1"/>
    <property type="match status" value="6"/>
</dbReference>
<dbReference type="Pfam" id="PF00096">
    <property type="entry name" value="zf-C2H2"/>
    <property type="match status" value="5"/>
</dbReference>
<dbReference type="InterPro" id="IPR051061">
    <property type="entry name" value="Zinc_finger_trans_reg"/>
</dbReference>
<dbReference type="Gene3D" id="3.30.160.60">
    <property type="entry name" value="Classic Zinc Finger"/>
    <property type="match status" value="7"/>
</dbReference>
<dbReference type="FunFam" id="3.30.160.60:FF:001102">
    <property type="entry name" value="Transcription factor IIIA"/>
    <property type="match status" value="1"/>
</dbReference>